<keyword evidence="3" id="KW-1185">Reference proteome</keyword>
<dbReference type="Gene3D" id="1.10.1200.10">
    <property type="entry name" value="ACP-like"/>
    <property type="match status" value="1"/>
</dbReference>
<dbReference type="InterPro" id="IPR009081">
    <property type="entry name" value="PP-bd_ACP"/>
</dbReference>
<dbReference type="InterPro" id="IPR036736">
    <property type="entry name" value="ACP-like_sf"/>
</dbReference>
<reference evidence="2 3" key="1">
    <citation type="submission" date="2022-02" db="EMBL/GenBank/DDBJ databases">
        <title>Comparative genomics of the first Antarctic Pseudomonas spp. capable of biotransforming 2,4,6-Trinitrotoluene.</title>
        <authorList>
            <person name="Cabrera M.A."/>
            <person name="Marquez S.L."/>
            <person name="Perez-Donoso J.M."/>
        </authorList>
    </citation>
    <scope>NUCLEOTIDE SEQUENCE [LARGE SCALE GENOMIC DNA]</scope>
    <source>
        <strain evidence="2 3">TNT11</strain>
    </source>
</reference>
<evidence type="ECO:0000313" key="3">
    <source>
        <dbReference type="Proteomes" id="UP001317085"/>
    </source>
</evidence>
<name>A0ABT0ERZ3_9PSED</name>
<proteinExistence type="predicted"/>
<protein>
    <recommendedName>
        <fullName evidence="1">Carrier domain-containing protein</fullName>
    </recommendedName>
</protein>
<dbReference type="SUPFAM" id="SSF47336">
    <property type="entry name" value="ACP-like"/>
    <property type="match status" value="1"/>
</dbReference>
<comment type="caution">
    <text evidence="2">The sequence shown here is derived from an EMBL/GenBank/DDBJ whole genome shotgun (WGS) entry which is preliminary data.</text>
</comment>
<dbReference type="PROSITE" id="PS50075">
    <property type="entry name" value="CARRIER"/>
    <property type="match status" value="1"/>
</dbReference>
<accession>A0ABT0ERZ3</accession>
<sequence length="60" mass="7049">MQVRAQLQQRHGCHLPINAFFDHVTVQKLAEQLPSDLFAAAVEQRERLDDMARWLDEFEV</sequence>
<feature type="domain" description="Carrier" evidence="1">
    <location>
        <begin position="1"/>
        <end position="37"/>
    </location>
</feature>
<evidence type="ECO:0000259" key="1">
    <source>
        <dbReference type="PROSITE" id="PS50075"/>
    </source>
</evidence>
<dbReference type="EMBL" id="JAKNRV010000660">
    <property type="protein sequence ID" value="MCK1788496.1"/>
    <property type="molecule type" value="Genomic_DNA"/>
</dbReference>
<organism evidence="2 3">
    <name type="scientific">Pseudomonas emilianonis</name>
    <dbReference type="NCBI Taxonomy" id="2915812"/>
    <lineage>
        <taxon>Bacteria</taxon>
        <taxon>Pseudomonadati</taxon>
        <taxon>Pseudomonadota</taxon>
        <taxon>Gammaproteobacteria</taxon>
        <taxon>Pseudomonadales</taxon>
        <taxon>Pseudomonadaceae</taxon>
        <taxon>Pseudomonas</taxon>
    </lineage>
</organism>
<gene>
    <name evidence="2" type="ORF">L9Z73_30600</name>
</gene>
<dbReference type="Pfam" id="PF00550">
    <property type="entry name" value="PP-binding"/>
    <property type="match status" value="1"/>
</dbReference>
<evidence type="ECO:0000313" key="2">
    <source>
        <dbReference type="EMBL" id="MCK1788496.1"/>
    </source>
</evidence>
<dbReference type="Proteomes" id="UP001317085">
    <property type="component" value="Unassembled WGS sequence"/>
</dbReference>